<feature type="region of interest" description="Disordered" evidence="1">
    <location>
        <begin position="1974"/>
        <end position="1993"/>
    </location>
</feature>
<feature type="region of interest" description="Disordered" evidence="1">
    <location>
        <begin position="941"/>
        <end position="961"/>
    </location>
</feature>
<organism evidence="2 4">
    <name type="scientific">Neospora caninum (strain Liverpool)</name>
    <dbReference type="NCBI Taxonomy" id="572307"/>
    <lineage>
        <taxon>Eukaryota</taxon>
        <taxon>Sar</taxon>
        <taxon>Alveolata</taxon>
        <taxon>Apicomplexa</taxon>
        <taxon>Conoidasida</taxon>
        <taxon>Coccidia</taxon>
        <taxon>Eucoccidiorida</taxon>
        <taxon>Eimeriorina</taxon>
        <taxon>Sarcocystidae</taxon>
        <taxon>Neospora</taxon>
    </lineage>
</organism>
<evidence type="ECO:0000256" key="1">
    <source>
        <dbReference type="SAM" id="MobiDB-lite"/>
    </source>
</evidence>
<dbReference type="GeneID" id="13440568"/>
<dbReference type="eggNOG" id="KOG1674">
    <property type="taxonomic scope" value="Eukaryota"/>
</dbReference>
<sequence>MSGISAGDEGAGCTPLRPASQDTRESSPDTSSPDTSSPDTSSPDTSSPETSPDTSSPDTSSPETSPDTSSPDTSPETSPDTSPETSRSLSAPHAPRLASRAEASSSSAPSSSLFGSASARGGLGDAEASERAEKPAVPPAETARARFARVASLRRQAPRPAVSGGERKDACAALERDEDFPGVRRVTTDLPISPLARYGDSAAGTVGVGGFFLRGRWAGSGRLGEARGFSPRETASPPGGRLSPSTPPKPARGDRRQRAKEPREGAQTPSLASGRPRLGDRRRFSDCSESSTVADFGTGTPSLVSSGSVLCSSPRRMSSMSDSVPRRRLRSAGQSRRGSWDVYTLDDHNLFEGASEEEDEAASPEREEKDPSGGHAETEGDGDSKETEKEEHDEETEVRQEAPTDVEATVLVDGDENEPGGTDADGAREGDKGEHNQADDRGSARAGGDGNAHMSGSPHNEAAPSSMGAEDASRTRTSDASQSREEEPADAGSSPRGDGASNWAPVQVAETPEQRDSGLPQVDCAEVDVVPEAVSEEGPDESRHQGEKAYLDPPAAGPARREDESGERLLGAEAEPRDTHTEALWEPRDAPVQRAPVSHLPAAEPAFAGERASRHAREFSDLWGQGDARILLNHGSSDVVARLMGWGGLGPVAKAPAAGLQSRLPPLRRHGSAHALRFPVEGSRPSGEGRRPFAQRPALTTRVPSKKEEEEMKQLGRDLAAFLVSSLPLLQDPAYTAALRALLVAHPMMARASLQVPASALASLSQSLDILLQPETGRDAGTPSSSPTSAFASFSSSPDSNPWDFTAQPCPFSEAPEGSASGRSFSQSGLPPHVESLGAGLPGRASGPCGAQSSSRPADPAAQSGLGAWRPADVQTSLAVAGGDGAAADTSARHQTRLWISRALAHVSDLITEQQDLISQDVLQANGDGAAGARALSVPNHPRPGAFPSQSAFGPASARAQGTVDVRRTHAFVSSGNAQSAAGAHTAYGATDGAPLASAPAYPYSHLPISQAAGAHPAGAHAGLSWAPPRSAGNPADELVSVRNTAAAFVYGAADAERLDAQEGGGAPHAFPNYPAPTAAETSLPGHLRREVGYEQPVEAARFRAGCDLARASGVGDGSGVTRLENVTRRPIPGKTVDSLPSERRSLEYGRPLSLDDSRLGPAPSHLGIEDQHAYNRAMERNLRLALLLPWATQNPEPSVAAFRAVPLGPVASEPTALPLNGDAHREDLPSTGPGVYGSAGGVGRQTGDQVAARSEVAFRPLLEPGLLAPGGETHARREMLLNEAPRPPAFAHANASAFPALSSTRQFAQGAVPPASGHAGLAQPAWERQEPDLRSDERAAVERWVRDAPTLAEPRARERETPARVTERVRVLELVGQLQYHVGRIAASISKVQPVSQALCAQAAHAARALKTSAKGARGNEAAFAAEFAAQEPRSNPDAQDRCPVSHSLARLPERALHAFSQGATVSDELPGTGGVPFRAAAAAEARRGEGGDGTAYELHALDQRQCERLHTLALAEYAKLVRSDAPGAEAFPPRVAPSGLEMFQRASGARHVGSEVDASRVQVSVRAHRSFPSGPITSEEIAALARGSDNAASLWVHPGPGRAFCDAPPQHAAVCGFGPHAPRDAFRPALASAQARYVAPRTDERPKEVTRDNNDASEAKALLRLIPDLYTRHPPALGLLLHDSVLPVFFPLHVAEVAALAALVLQQPPRVAAVLDEACLFAVVVSRAEKAKLKRMCACETSAAPARSGDPCRRERGAERTEAHGAGGAATTACVSSGVGDRSSKLWGAPEARECPLENGTACPVGDEPREKREDLCGVRGEKAAATWTCPRSPWRASEGETVTRWDEATLTEGVEAEQAVFSGTGHPSGGPGAANARETCVSASLAVDACLSGEGSETLDPTEFGLDAPVPEWGDARRPLSSPVAGAQLAVSAEAESRRHRDTARQFAPRIYSSSAPPFQRASYAVQSFRPARSERPRAPPTAGAPHFGCGAREEAARPVGEWETEGREELELEELSPSQDTECREFAGMHAACVVTHEGDATHAYRGVSGAEGDADAPGRLCVETDEPWRAESSRSPSLPTSCATYGVSRGETSASDAQSARGLYRDLWRLFAGQHLPSVSIREYVLRLQRFSQISAHEALIAFVLISRVLTRHPHLPFCARNAHRLLLTAFMTVTKAHSDRFYTNGLWAKFGGISVGELNRLEHAFLLLLDHRCLVTLDEFCAAFCLVKEVSSAFPVDLVRAVAAETQAPGMPESNLRLKRGHETPACAEAPPSNPFALGPSANPAATARPRAYPEAFACSRCGFTSCACGVSWNGSSRPSVERAFLPGCGGGRARAASEWDVPGGREDLGASSSIERGWRASLSGTTARAERVGDAVSALGSVNPERVGDAVSALGSVNPERVGDAVSALGSVNPEREGVWDTAHRGQSGDSVSCFAARGAGGPAVRVASGHLGLPVEPTPSRVLEEALWRVSRGEPLPERLWSSADSGAKPNGARCGEIEETGTVWGDYQAQPPVADGHRPAGGSEICGDSGAVRGRGSRQESDVAPGEHVGVPDALEAACRDAVDPEFYERLLVLRTFPFSFLNAQIQRRERQRGARDGLGAQGGGPGPETMRDGSDAAGLWVSQPSRGVESDRFPGDRQATVGTRPGYDRNPRHETYEDRFRHFEKFLTPGDWLLMENPLANLLFCPHPAVEKMCG</sequence>
<feature type="compositionally biased region" description="Low complexity" evidence="1">
    <location>
        <begin position="94"/>
        <end position="120"/>
    </location>
</feature>
<evidence type="ECO:0000313" key="2">
    <source>
        <dbReference type="EMBL" id="CBZ49525.1"/>
    </source>
</evidence>
<feature type="region of interest" description="Disordered" evidence="1">
    <location>
        <begin position="222"/>
        <end position="581"/>
    </location>
</feature>
<feature type="compositionally biased region" description="Low complexity" evidence="1">
    <location>
        <begin position="302"/>
        <end position="323"/>
    </location>
</feature>
<dbReference type="OMA" id="HEGDATH"/>
<dbReference type="CDD" id="cd20558">
    <property type="entry name" value="CYCLIN_ScPCL7-like"/>
    <property type="match status" value="1"/>
</dbReference>
<feature type="compositionally biased region" description="Basic and acidic residues" evidence="1">
    <location>
        <begin position="1752"/>
        <end position="1765"/>
    </location>
</feature>
<feature type="region of interest" description="Disordered" evidence="1">
    <location>
        <begin position="1746"/>
        <end position="1776"/>
    </location>
</feature>
<dbReference type="InterPro" id="IPR013922">
    <property type="entry name" value="Cyclin_PHO80-like"/>
</dbReference>
<feature type="region of interest" description="Disordered" evidence="1">
    <location>
        <begin position="1311"/>
        <end position="1335"/>
    </location>
</feature>
<feature type="compositionally biased region" description="Basic and acidic residues" evidence="1">
    <location>
        <begin position="277"/>
        <end position="286"/>
    </location>
</feature>
<feature type="region of interest" description="Disordered" evidence="1">
    <location>
        <begin position="2537"/>
        <end position="2557"/>
    </location>
</feature>
<feature type="region of interest" description="Disordered" evidence="1">
    <location>
        <begin position="775"/>
        <end position="866"/>
    </location>
</feature>
<feature type="compositionally biased region" description="Low complexity" evidence="1">
    <location>
        <begin position="28"/>
        <end position="86"/>
    </location>
</feature>
<dbReference type="GO" id="GO:0016538">
    <property type="term" value="F:cyclin-dependent protein serine/threonine kinase regulator activity"/>
    <property type="evidence" value="ECO:0007669"/>
    <property type="project" value="TreeGrafter"/>
</dbReference>
<dbReference type="GO" id="GO:0019901">
    <property type="term" value="F:protein kinase binding"/>
    <property type="evidence" value="ECO:0007669"/>
    <property type="project" value="InterPro"/>
</dbReference>
<dbReference type="GO" id="GO:0005634">
    <property type="term" value="C:nucleus"/>
    <property type="evidence" value="ECO:0007669"/>
    <property type="project" value="TreeGrafter"/>
</dbReference>
<dbReference type="EMBL" id="LN714474">
    <property type="protein sequence ID" value="CEL64104.1"/>
    <property type="molecule type" value="Genomic_DNA"/>
</dbReference>
<evidence type="ECO:0000313" key="3">
    <source>
        <dbReference type="EMBL" id="CEL64104.1"/>
    </source>
</evidence>
<keyword evidence="4" id="KW-1185">Reference proteome</keyword>
<reference evidence="2" key="1">
    <citation type="submission" date="2011-02" db="EMBL/GenBank/DDBJ databases">
        <authorList>
            <person name="Aslett M."/>
        </authorList>
    </citation>
    <scope>NUCLEOTIDE SEQUENCE</scope>
    <source>
        <strain evidence="2">Liverpool</strain>
    </source>
</reference>
<feature type="compositionally biased region" description="Basic and acidic residues" evidence="1">
    <location>
        <begin position="363"/>
        <end position="390"/>
    </location>
</feature>
<dbReference type="Pfam" id="PF08613">
    <property type="entry name" value="Cyclin"/>
    <property type="match status" value="1"/>
</dbReference>
<dbReference type="PANTHER" id="PTHR15615:SF108">
    <property type="entry name" value="PROTEIN CNPPD1"/>
    <property type="match status" value="1"/>
</dbReference>
<feature type="region of interest" description="Disordered" evidence="1">
    <location>
        <begin position="2599"/>
        <end position="2663"/>
    </location>
</feature>
<dbReference type="OrthoDB" id="1060854at2759"/>
<feature type="compositionally biased region" description="Basic and acidic residues" evidence="1">
    <location>
        <begin position="251"/>
        <end position="264"/>
    </location>
</feature>
<evidence type="ECO:0000313" key="4">
    <source>
        <dbReference type="Proteomes" id="UP000007494"/>
    </source>
</evidence>
<feature type="compositionally biased region" description="Low complexity" evidence="1">
    <location>
        <begin position="782"/>
        <end position="797"/>
    </location>
</feature>
<dbReference type="EMBL" id="FR823380">
    <property type="protein sequence ID" value="CBZ49525.1"/>
    <property type="molecule type" value="Genomic_DNA"/>
</dbReference>
<dbReference type="Proteomes" id="UP000007494">
    <property type="component" value="Chromosome Ia"/>
</dbReference>
<dbReference type="InParanoid" id="F0V734"/>
<feature type="compositionally biased region" description="Basic and acidic residues" evidence="1">
    <location>
        <begin position="471"/>
        <end position="486"/>
    </location>
</feature>
<feature type="compositionally biased region" description="Basic and acidic residues" evidence="1">
    <location>
        <begin position="425"/>
        <end position="443"/>
    </location>
</feature>
<reference evidence="4" key="3">
    <citation type="journal article" date="2012" name="PLoS Pathog.">
        <title>Comparative genomics of the apicomplexan parasites Toxoplasma gondii and Neospora caninum: Coccidia differing in host range and transmission strategy.</title>
        <authorList>
            <person name="Reid A.J."/>
            <person name="Vermont S.J."/>
            <person name="Cotton J.A."/>
            <person name="Harris D."/>
            <person name="Hill-Cawthorne G.A."/>
            <person name="Konen-Waisman S."/>
            <person name="Latham S.M."/>
            <person name="Mourier T."/>
            <person name="Norton R."/>
            <person name="Quail M.A."/>
            <person name="Sanders M."/>
            <person name="Shanmugam D."/>
            <person name="Sohal A."/>
            <person name="Wasmuth J.D."/>
            <person name="Brunk B."/>
            <person name="Grigg M.E."/>
            <person name="Howard J.C."/>
            <person name="Parkinson J."/>
            <person name="Roos D.S."/>
            <person name="Trees A.J."/>
            <person name="Berriman M."/>
            <person name="Pain A."/>
            <person name="Wastling J.M."/>
        </authorList>
    </citation>
    <scope>NUCLEOTIDE SEQUENCE [LARGE SCALE GENOMIC DNA]</scope>
    <source>
        <strain evidence="4">Liverpool</strain>
    </source>
</reference>
<name>F0V734_NEOCL</name>
<feature type="region of interest" description="Disordered" evidence="1">
    <location>
        <begin position="1"/>
        <end position="179"/>
    </location>
</feature>
<proteinExistence type="predicted"/>
<feature type="region of interest" description="Disordered" evidence="1">
    <location>
        <begin position="673"/>
        <end position="709"/>
    </location>
</feature>
<accession>F0V734</accession>
<dbReference type="RefSeq" id="XP_003879560.1">
    <property type="nucleotide sequence ID" value="XM_003879511.1"/>
</dbReference>
<dbReference type="GO" id="GO:0000307">
    <property type="term" value="C:cyclin-dependent protein kinase holoenzyme complex"/>
    <property type="evidence" value="ECO:0007669"/>
    <property type="project" value="TreeGrafter"/>
</dbReference>
<gene>
    <name evidence="3" type="ORF">BN1204_000230</name>
    <name evidence="2" type="ORF">NCLIV_000230</name>
</gene>
<dbReference type="VEuPathDB" id="ToxoDB:NCLIV_000230"/>
<reference evidence="2" key="2">
    <citation type="submission" date="2011-03" db="EMBL/GenBank/DDBJ databases">
        <title>Comparative genomics and transcriptomics of Neospora caninum and Toxoplasma gondii.</title>
        <authorList>
            <person name="Reid A.J."/>
            <person name="Sohal A."/>
            <person name="Harris D."/>
            <person name="Quail M."/>
            <person name="Sanders M."/>
            <person name="Berriman M."/>
            <person name="Wastling J.M."/>
            <person name="Pain A."/>
        </authorList>
    </citation>
    <scope>NUCLEOTIDE SEQUENCE</scope>
    <source>
        <strain evidence="2">Liverpool</strain>
    </source>
</reference>
<dbReference type="Gene3D" id="1.10.472.10">
    <property type="entry name" value="Cyclin-like"/>
    <property type="match status" value="1"/>
</dbReference>
<protein>
    <submittedName>
        <fullName evidence="3">Cyclin-U4-1</fullName>
    </submittedName>
</protein>
<reference evidence="3" key="4">
    <citation type="journal article" date="2015" name="PLoS ONE">
        <title>Comprehensive Evaluation of Toxoplasma gondii VEG and Neospora caninum LIV Genomes with Tachyzoite Stage Transcriptome and Proteome Defines Novel Transcript Features.</title>
        <authorList>
            <person name="Ramaprasad A."/>
            <person name="Mourier T."/>
            <person name="Naeem R."/>
            <person name="Malas T.B."/>
            <person name="Moussa E."/>
            <person name="Panigrahi A."/>
            <person name="Vermont S.J."/>
            <person name="Otto T.D."/>
            <person name="Wastling J."/>
            <person name="Pain A."/>
        </authorList>
    </citation>
    <scope>NUCLEOTIDE SEQUENCE</scope>
    <source>
        <strain evidence="3">Liverpool</strain>
    </source>
</reference>
<dbReference type="PANTHER" id="PTHR15615">
    <property type="match status" value="1"/>
</dbReference>
<feature type="compositionally biased region" description="Basic and acidic residues" evidence="1">
    <location>
        <begin position="540"/>
        <end position="550"/>
    </location>
</feature>